<keyword evidence="7" id="KW-1185">Reference proteome</keyword>
<gene>
    <name evidence="6" type="ORF">FB471_6692</name>
</gene>
<dbReference type="GO" id="GO:0008237">
    <property type="term" value="F:metallopeptidase activity"/>
    <property type="evidence" value="ECO:0007669"/>
    <property type="project" value="UniProtKB-KW"/>
</dbReference>
<keyword evidence="4" id="KW-0472">Membrane</keyword>
<comment type="caution">
    <text evidence="6">The sequence shown here is derived from an EMBL/GenBank/DDBJ whole genome shotgun (WGS) entry which is preliminary data.</text>
</comment>
<keyword evidence="3" id="KW-1133">Transmembrane helix</keyword>
<dbReference type="Proteomes" id="UP000320876">
    <property type="component" value="Unassembled WGS sequence"/>
</dbReference>
<organism evidence="6 7">
    <name type="scientific">Amycolatopsis cihanbeyliensis</name>
    <dbReference type="NCBI Taxonomy" id="1128664"/>
    <lineage>
        <taxon>Bacteria</taxon>
        <taxon>Bacillati</taxon>
        <taxon>Actinomycetota</taxon>
        <taxon>Actinomycetes</taxon>
        <taxon>Pseudonocardiales</taxon>
        <taxon>Pseudonocardiaceae</taxon>
        <taxon>Amycolatopsis</taxon>
    </lineage>
</organism>
<keyword evidence="2" id="KW-0812">Transmembrane</keyword>
<accession>A0A542CUM2</accession>
<dbReference type="Pfam" id="PF04228">
    <property type="entry name" value="Zn_peptidase"/>
    <property type="match status" value="1"/>
</dbReference>
<dbReference type="PANTHER" id="PTHR30168:SF0">
    <property type="entry name" value="INNER MEMBRANE PROTEIN"/>
    <property type="match status" value="1"/>
</dbReference>
<dbReference type="RefSeq" id="WP_142003744.1">
    <property type="nucleotide sequence ID" value="NZ_VFML01000002.1"/>
</dbReference>
<dbReference type="PROSITE" id="PS51257">
    <property type="entry name" value="PROKAR_LIPOPROTEIN"/>
    <property type="match status" value="1"/>
</dbReference>
<dbReference type="GO" id="GO:0006508">
    <property type="term" value="P:proteolysis"/>
    <property type="evidence" value="ECO:0007669"/>
    <property type="project" value="UniProtKB-KW"/>
</dbReference>
<keyword evidence="5" id="KW-0732">Signal</keyword>
<evidence type="ECO:0000256" key="4">
    <source>
        <dbReference type="ARBA" id="ARBA00023136"/>
    </source>
</evidence>
<keyword evidence="6" id="KW-0482">Metalloprotease</keyword>
<dbReference type="InterPro" id="IPR007343">
    <property type="entry name" value="Uncharacterised_pept_Zn_put"/>
</dbReference>
<protein>
    <submittedName>
        <fullName evidence="6">Putative metalloprotease</fullName>
    </submittedName>
</protein>
<dbReference type="OrthoDB" id="5168289at2"/>
<dbReference type="GO" id="GO:0016020">
    <property type="term" value="C:membrane"/>
    <property type="evidence" value="ECO:0007669"/>
    <property type="project" value="UniProtKB-SubCell"/>
</dbReference>
<evidence type="ECO:0000313" key="6">
    <source>
        <dbReference type="EMBL" id="TQI94526.1"/>
    </source>
</evidence>
<evidence type="ECO:0000256" key="1">
    <source>
        <dbReference type="ARBA" id="ARBA00004167"/>
    </source>
</evidence>
<name>A0A542CUM2_AMYCI</name>
<feature type="signal peptide" evidence="5">
    <location>
        <begin position="1"/>
        <end position="27"/>
    </location>
</feature>
<evidence type="ECO:0000313" key="7">
    <source>
        <dbReference type="Proteomes" id="UP000320876"/>
    </source>
</evidence>
<evidence type="ECO:0000256" key="2">
    <source>
        <dbReference type="ARBA" id="ARBA00022692"/>
    </source>
</evidence>
<dbReference type="AlphaFoldDB" id="A0A542CUM2"/>
<comment type="subcellular location">
    <subcellularLocation>
        <location evidence="1">Membrane</location>
        <topology evidence="1">Single-pass membrane protein</topology>
    </subcellularLocation>
</comment>
<evidence type="ECO:0000256" key="5">
    <source>
        <dbReference type="SAM" id="SignalP"/>
    </source>
</evidence>
<proteinExistence type="predicted"/>
<dbReference type="PANTHER" id="PTHR30168">
    <property type="entry name" value="PUTATIVE MEMBRANE PROTEIN YPFJ"/>
    <property type="match status" value="1"/>
</dbReference>
<dbReference type="EMBL" id="VFML01000002">
    <property type="protein sequence ID" value="TQI94526.1"/>
    <property type="molecule type" value="Genomic_DNA"/>
</dbReference>
<sequence>MSLAARRRSRLVGFLAVATLGVGTACGGESTEGQAQTPGDVAGLPVTHFESGLKADAPQPDLDVRNATDGEEDRIAIASIADVSEYWAQQLPANFQQEFEPVQELLSYDPEGKDFRTCGASTSDAAMNAFYCPPEDLVAWDRGLLLPLLHERFGPMAIVTVLGHEFGHAVQHRLGDKAGITGSTKTIVKEQQADCFTGSYFRWMAEGRSTYFEVSTSEGLNQVLASLFFIRDEPGQSARSRGAHGTAFDRTYAFQLGFEQGAVECAGIDQASIDARITEQPFHPGDREKGDSSLDRELIGHLQESLDKAFKGAGVQGPTIVDEGGSCPNGPSTPPASYCPDSNTVNIDLATLRELAQPVDRRAEFKGKETTGMGDFAALAEIASRYTQGIQKGVGASLENAGAGLRTSCLVGAWAGAANREGATLRLSSGDLDEAIAELLQPRSLIAADLEGNQVANGFERVESLRVGYLQGSAPCTQQYG</sequence>
<keyword evidence="6" id="KW-0378">Hydrolase</keyword>
<reference evidence="6 7" key="1">
    <citation type="submission" date="2019-06" db="EMBL/GenBank/DDBJ databases">
        <title>Sequencing the genomes of 1000 actinobacteria strains.</title>
        <authorList>
            <person name="Klenk H.-P."/>
        </authorList>
    </citation>
    <scope>NUCLEOTIDE SEQUENCE [LARGE SCALE GENOMIC DNA]</scope>
    <source>
        <strain evidence="6 7">DSM 45679</strain>
    </source>
</reference>
<dbReference type="SUPFAM" id="SSF55486">
    <property type="entry name" value="Metalloproteases ('zincins'), catalytic domain"/>
    <property type="match status" value="1"/>
</dbReference>
<evidence type="ECO:0000256" key="3">
    <source>
        <dbReference type="ARBA" id="ARBA00022989"/>
    </source>
</evidence>
<feature type="chain" id="PRO_5021864141" evidence="5">
    <location>
        <begin position="28"/>
        <end position="481"/>
    </location>
</feature>
<keyword evidence="6" id="KW-0645">Protease</keyword>